<feature type="transmembrane region" description="Helical" evidence="6">
    <location>
        <begin position="48"/>
        <end position="67"/>
    </location>
</feature>
<dbReference type="HAMAP" id="MF_00538">
    <property type="entry name" value="Flippase_ArnF"/>
    <property type="match status" value="1"/>
</dbReference>
<keyword evidence="4 6" id="KW-1133">Transmembrane helix</keyword>
<dbReference type="EMBL" id="LR134162">
    <property type="protein sequence ID" value="VEB03960.1"/>
    <property type="molecule type" value="Genomic_DNA"/>
</dbReference>
<feature type="transmembrane region" description="Helical" evidence="6">
    <location>
        <begin position="76"/>
        <end position="94"/>
    </location>
</feature>
<organism evidence="7 8">
    <name type="scientific">Klebsiella pneumoniae</name>
    <dbReference type="NCBI Taxonomy" id="573"/>
    <lineage>
        <taxon>Bacteria</taxon>
        <taxon>Pseudomonadati</taxon>
        <taxon>Pseudomonadota</taxon>
        <taxon>Gammaproteobacteria</taxon>
        <taxon>Enterobacterales</taxon>
        <taxon>Enterobacteriaceae</taxon>
        <taxon>Klebsiella/Raoultella group</taxon>
        <taxon>Klebsiella</taxon>
        <taxon>Klebsiella pneumoniae complex</taxon>
    </lineage>
</organism>
<evidence type="ECO:0000313" key="8">
    <source>
        <dbReference type="Proteomes" id="UP000282433"/>
    </source>
</evidence>
<keyword evidence="6" id="KW-0997">Cell inner membrane</keyword>
<keyword evidence="6" id="KW-0448">Lipopolysaccharide biosynthesis</keyword>
<dbReference type="GO" id="GO:0009103">
    <property type="term" value="P:lipopolysaccharide biosynthetic process"/>
    <property type="evidence" value="ECO:0007669"/>
    <property type="project" value="UniProtKB-UniRule"/>
</dbReference>
<dbReference type="InterPro" id="IPR022832">
    <property type="entry name" value="Flippase_ArnF"/>
</dbReference>
<comment type="similarity">
    <text evidence="6">Belongs to the ArnF family.</text>
</comment>
<evidence type="ECO:0000256" key="3">
    <source>
        <dbReference type="ARBA" id="ARBA00022692"/>
    </source>
</evidence>
<evidence type="ECO:0000256" key="4">
    <source>
        <dbReference type="ARBA" id="ARBA00022989"/>
    </source>
</evidence>
<sequence>MGFFWALLSVGLVSAAQLLLRSAMVALPPLTDIVAFLQHLLHFQPGTFGLFFGLLGYLLSMVCWYFALHRLPLSKAYALLSLSYILVWAAAIWLPGWHEPFYWQIAAGRGDHRRRRIDHLLAGETPLAGEPAFGTARAEQDRQLAASDGGFHPDFTDAG</sequence>
<evidence type="ECO:0000256" key="1">
    <source>
        <dbReference type="ARBA" id="ARBA00004651"/>
    </source>
</evidence>
<dbReference type="UniPathway" id="UPA00030"/>
<keyword evidence="5 6" id="KW-0472">Membrane</keyword>
<keyword evidence="2 6" id="KW-1003">Cell membrane</keyword>
<name>A0A3S4KFZ0_KLEPN</name>
<evidence type="ECO:0000256" key="6">
    <source>
        <dbReference type="HAMAP-Rule" id="MF_00538"/>
    </source>
</evidence>
<comment type="subunit">
    <text evidence="6">Heterodimer of ArnE and ArnF.</text>
</comment>
<dbReference type="GO" id="GO:0009245">
    <property type="term" value="P:lipid A biosynthetic process"/>
    <property type="evidence" value="ECO:0007669"/>
    <property type="project" value="UniProtKB-UniRule"/>
</dbReference>
<dbReference type="GO" id="GO:1901505">
    <property type="term" value="F:carbohydrate derivative transmembrane transporter activity"/>
    <property type="evidence" value="ECO:0007669"/>
    <property type="project" value="InterPro"/>
</dbReference>
<reference evidence="7 8" key="1">
    <citation type="submission" date="2018-12" db="EMBL/GenBank/DDBJ databases">
        <authorList>
            <consortium name="Pathogen Informatics"/>
        </authorList>
    </citation>
    <scope>NUCLEOTIDE SEQUENCE [LARGE SCALE GENOMIC DNA]</scope>
    <source>
        <strain evidence="7 8">NCTC13635</strain>
    </source>
</reference>
<accession>A0A3S4KFZ0</accession>
<dbReference type="InterPro" id="IPR037185">
    <property type="entry name" value="EmrE-like"/>
</dbReference>
<gene>
    <name evidence="6 7" type="primary">arnF</name>
    <name evidence="7" type="ORF">NCTC13635_04053</name>
</gene>
<keyword evidence="6" id="KW-0444">Lipid biosynthesis</keyword>
<comment type="caution">
    <text evidence="6">Lacks conserved residue(s) required for the propagation of feature annotation.</text>
</comment>
<dbReference type="Proteomes" id="UP000282433">
    <property type="component" value="Chromosome"/>
</dbReference>
<comment type="subcellular location">
    <subcellularLocation>
        <location evidence="6">Cell inner membrane</location>
        <topology evidence="6">Multi-pass membrane protein</topology>
    </subcellularLocation>
    <subcellularLocation>
        <location evidence="1">Cell membrane</location>
        <topology evidence="1">Multi-pass membrane protein</topology>
    </subcellularLocation>
</comment>
<protein>
    <recommendedName>
        <fullName evidence="6">Probable 4-amino-4-deoxy-L-arabinose-phosphoundecaprenol flippase subunit ArnF</fullName>
        <shortName evidence="6">L-Ara4N-phosphoundecaprenol flippase subunit ArnF</shortName>
    </recommendedName>
    <alternativeName>
        <fullName evidence="6">Undecaprenyl phosphate-aminoarabinose flippase subunit ArnF</fullName>
    </alternativeName>
</protein>
<dbReference type="NCBIfam" id="NF002816">
    <property type="entry name" value="PRK02971.1-2"/>
    <property type="match status" value="1"/>
</dbReference>
<dbReference type="AlphaFoldDB" id="A0A3S4KFZ0"/>
<keyword evidence="6" id="KW-0443">Lipid metabolism</keyword>
<proteinExistence type="inferred from homology"/>
<keyword evidence="3 6" id="KW-0812">Transmembrane</keyword>
<dbReference type="Gene3D" id="1.10.3730.20">
    <property type="match status" value="1"/>
</dbReference>
<keyword evidence="6" id="KW-0441">Lipid A biosynthesis</keyword>
<evidence type="ECO:0000256" key="2">
    <source>
        <dbReference type="ARBA" id="ARBA00022475"/>
    </source>
</evidence>
<dbReference type="GO" id="GO:0005886">
    <property type="term" value="C:plasma membrane"/>
    <property type="evidence" value="ECO:0007669"/>
    <property type="project" value="UniProtKB-SubCell"/>
</dbReference>
<evidence type="ECO:0000313" key="7">
    <source>
        <dbReference type="EMBL" id="VEB03960.1"/>
    </source>
</evidence>
<dbReference type="SUPFAM" id="SSF103481">
    <property type="entry name" value="Multidrug resistance efflux transporter EmrE"/>
    <property type="match status" value="1"/>
</dbReference>
<comment type="function">
    <text evidence="6">Translocates 4-amino-4-deoxy-L-arabinose-phosphoundecaprenol (alpha-L-Ara4N-phosphoundecaprenol) from the cytoplasmic to the periplasmic side of the inner membrane.</text>
</comment>
<comment type="pathway">
    <text evidence="6">Bacterial outer membrane biogenesis; lipopolysaccharide biosynthesis.</text>
</comment>
<keyword evidence="6" id="KW-0813">Transport</keyword>
<evidence type="ECO:0000256" key="5">
    <source>
        <dbReference type="ARBA" id="ARBA00023136"/>
    </source>
</evidence>